<dbReference type="InterPro" id="IPR016187">
    <property type="entry name" value="CTDL_fold"/>
</dbReference>
<sequence>MPFFPCNPTLYCANVGSPYGLPSDIGYTLNLPVLIEAGTRGLQQFSVASYVGISDAAAANNYQLKDGTPVPSSDLLPLWCPGWPTDGANGLTYMLVAYTSGAAPPIGFKDASCLFAFRAVCQIQL</sequence>
<proteinExistence type="predicted"/>
<protein>
    <submittedName>
        <fullName evidence="2">Uncharacterized protein</fullName>
    </submittedName>
</protein>
<accession>A0A914W0M3</accession>
<dbReference type="WBParaSite" id="PSAMB.scaffold2974size20279.g19788.t1">
    <property type="protein sequence ID" value="PSAMB.scaffold2974size20279.g19788.t1"/>
    <property type="gene ID" value="PSAMB.scaffold2974size20279.g19788"/>
</dbReference>
<dbReference type="Proteomes" id="UP000887566">
    <property type="component" value="Unplaced"/>
</dbReference>
<organism evidence="1 2">
    <name type="scientific">Plectus sambesii</name>
    <dbReference type="NCBI Taxonomy" id="2011161"/>
    <lineage>
        <taxon>Eukaryota</taxon>
        <taxon>Metazoa</taxon>
        <taxon>Ecdysozoa</taxon>
        <taxon>Nematoda</taxon>
        <taxon>Chromadorea</taxon>
        <taxon>Plectida</taxon>
        <taxon>Plectina</taxon>
        <taxon>Plectoidea</taxon>
        <taxon>Plectidae</taxon>
        <taxon>Plectus</taxon>
    </lineage>
</organism>
<evidence type="ECO:0000313" key="1">
    <source>
        <dbReference type="Proteomes" id="UP000887566"/>
    </source>
</evidence>
<evidence type="ECO:0000313" key="2">
    <source>
        <dbReference type="WBParaSite" id="PSAMB.scaffold2974size20279.g19788.t1"/>
    </source>
</evidence>
<reference evidence="2" key="1">
    <citation type="submission" date="2022-11" db="UniProtKB">
        <authorList>
            <consortium name="WormBaseParasite"/>
        </authorList>
    </citation>
    <scope>IDENTIFICATION</scope>
</reference>
<keyword evidence="1" id="KW-1185">Reference proteome</keyword>
<dbReference type="AlphaFoldDB" id="A0A914W0M3"/>
<dbReference type="SUPFAM" id="SSF56436">
    <property type="entry name" value="C-type lectin-like"/>
    <property type="match status" value="1"/>
</dbReference>
<name>A0A914W0M3_9BILA</name>